<keyword evidence="10" id="KW-0408">Iron</keyword>
<dbReference type="GO" id="GO:0005886">
    <property type="term" value="C:plasma membrane"/>
    <property type="evidence" value="ECO:0007669"/>
    <property type="project" value="UniProtKB-SubCell"/>
</dbReference>
<evidence type="ECO:0000256" key="10">
    <source>
        <dbReference type="ARBA" id="ARBA00023004"/>
    </source>
</evidence>
<evidence type="ECO:0000256" key="6">
    <source>
        <dbReference type="ARBA" id="ARBA00022692"/>
    </source>
</evidence>
<dbReference type="GO" id="GO:0070069">
    <property type="term" value="C:cytochrome complex"/>
    <property type="evidence" value="ECO:0007669"/>
    <property type="project" value="TreeGrafter"/>
</dbReference>
<keyword evidence="8" id="KW-0249">Electron transport</keyword>
<keyword evidence="9 13" id="KW-1133">Transmembrane helix</keyword>
<accession>A0A426SD86</accession>
<feature type="transmembrane region" description="Helical" evidence="13">
    <location>
        <begin position="118"/>
        <end position="139"/>
    </location>
</feature>
<dbReference type="InterPro" id="IPR023753">
    <property type="entry name" value="FAD/NAD-binding_dom"/>
</dbReference>
<dbReference type="GO" id="GO:0016682">
    <property type="term" value="F:oxidoreductase activity, acting on diphenols and related substances as donors, oxygen as acceptor"/>
    <property type="evidence" value="ECO:0007669"/>
    <property type="project" value="TreeGrafter"/>
</dbReference>
<keyword evidence="4" id="KW-1003">Cell membrane</keyword>
<dbReference type="PRINTS" id="PR00368">
    <property type="entry name" value="FADPNR"/>
</dbReference>
<feature type="region of interest" description="Disordered" evidence="12">
    <location>
        <begin position="337"/>
        <end position="358"/>
    </location>
</feature>
<feature type="transmembrane region" description="Helical" evidence="13">
    <location>
        <begin position="364"/>
        <end position="381"/>
    </location>
</feature>
<dbReference type="GO" id="GO:0009055">
    <property type="term" value="F:electron transfer activity"/>
    <property type="evidence" value="ECO:0007669"/>
    <property type="project" value="TreeGrafter"/>
</dbReference>
<keyword evidence="5" id="KW-0349">Heme</keyword>
<organism evidence="15 16">
    <name type="scientific">Streptomyces griseofuscus</name>
    <dbReference type="NCBI Taxonomy" id="146922"/>
    <lineage>
        <taxon>Bacteria</taxon>
        <taxon>Bacillati</taxon>
        <taxon>Actinomycetota</taxon>
        <taxon>Actinomycetes</taxon>
        <taxon>Kitasatosporales</taxon>
        <taxon>Streptomycetaceae</taxon>
        <taxon>Streptomyces</taxon>
    </lineage>
</organism>
<keyword evidence="11 13" id="KW-0472">Membrane</keyword>
<dbReference type="InterPro" id="IPR036188">
    <property type="entry name" value="FAD/NAD-bd_sf"/>
</dbReference>
<evidence type="ECO:0000256" key="12">
    <source>
        <dbReference type="SAM" id="MobiDB-lite"/>
    </source>
</evidence>
<feature type="transmembrane region" description="Helical" evidence="13">
    <location>
        <begin position="74"/>
        <end position="98"/>
    </location>
</feature>
<protein>
    <submittedName>
        <fullName evidence="15">Cytochrome d ubiquinol oxidase subunit II</fullName>
    </submittedName>
</protein>
<dbReference type="Pfam" id="PF07992">
    <property type="entry name" value="Pyr_redox_2"/>
    <property type="match status" value="1"/>
</dbReference>
<dbReference type="InterPro" id="IPR003317">
    <property type="entry name" value="Cyt-d_oxidase_su2"/>
</dbReference>
<evidence type="ECO:0000313" key="15">
    <source>
        <dbReference type="EMBL" id="RRQ88713.1"/>
    </source>
</evidence>
<feature type="transmembrane region" description="Helical" evidence="13">
    <location>
        <begin position="221"/>
        <end position="240"/>
    </location>
</feature>
<evidence type="ECO:0000256" key="1">
    <source>
        <dbReference type="ARBA" id="ARBA00004651"/>
    </source>
</evidence>
<evidence type="ECO:0000256" key="13">
    <source>
        <dbReference type="SAM" id="Phobius"/>
    </source>
</evidence>
<feature type="transmembrane region" description="Helical" evidence="13">
    <location>
        <begin position="297"/>
        <end position="320"/>
    </location>
</feature>
<dbReference type="GO" id="GO:0046872">
    <property type="term" value="F:metal ion binding"/>
    <property type="evidence" value="ECO:0007669"/>
    <property type="project" value="UniProtKB-KW"/>
</dbReference>
<dbReference type="AlphaFoldDB" id="A0A426SD86"/>
<dbReference type="PANTHER" id="PTHR43141">
    <property type="entry name" value="CYTOCHROME BD2 SUBUNIT II"/>
    <property type="match status" value="1"/>
</dbReference>
<evidence type="ECO:0000256" key="4">
    <source>
        <dbReference type="ARBA" id="ARBA00022475"/>
    </source>
</evidence>
<dbReference type="NCBIfam" id="TIGR00203">
    <property type="entry name" value="cydB"/>
    <property type="match status" value="1"/>
</dbReference>
<feature type="transmembrane region" description="Helical" evidence="13">
    <location>
        <begin position="194"/>
        <end position="215"/>
    </location>
</feature>
<reference evidence="15 16" key="1">
    <citation type="submission" date="2017-10" db="EMBL/GenBank/DDBJ databases">
        <title>Draft genome of actinobacteria isolated from guarana (Paullinia cupana (Mart.) Ducke.</title>
        <authorList>
            <person name="Siqueira K.A."/>
            <person name="Liotti R.G."/>
            <person name="Mendes T.A."/>
            <person name="Soares M.A."/>
        </authorList>
    </citation>
    <scope>NUCLEOTIDE SEQUENCE [LARGE SCALE GENOMIC DNA]</scope>
    <source>
        <strain evidence="15 16">199</strain>
    </source>
</reference>
<dbReference type="PANTHER" id="PTHR43141:SF5">
    <property type="entry name" value="CYTOCHROME BD-I UBIQUINOL OXIDASE SUBUNIT 2"/>
    <property type="match status" value="1"/>
</dbReference>
<evidence type="ECO:0000256" key="2">
    <source>
        <dbReference type="ARBA" id="ARBA00007543"/>
    </source>
</evidence>
<evidence type="ECO:0000256" key="11">
    <source>
        <dbReference type="ARBA" id="ARBA00023136"/>
    </source>
</evidence>
<feature type="transmembrane region" description="Helical" evidence="13">
    <location>
        <begin position="159"/>
        <end position="182"/>
    </location>
</feature>
<feature type="transmembrane region" description="Helical" evidence="13">
    <location>
        <begin position="6"/>
        <end position="32"/>
    </location>
</feature>
<feature type="domain" description="FAD/NAD(P)-binding" evidence="14">
    <location>
        <begin position="363"/>
        <end position="670"/>
    </location>
</feature>
<evidence type="ECO:0000256" key="3">
    <source>
        <dbReference type="ARBA" id="ARBA00022448"/>
    </source>
</evidence>
<dbReference type="Gene3D" id="3.50.50.100">
    <property type="match status" value="1"/>
</dbReference>
<feature type="transmembrane region" description="Helical" evidence="13">
    <location>
        <begin position="247"/>
        <end position="269"/>
    </location>
</feature>
<dbReference type="GO" id="GO:0019646">
    <property type="term" value="P:aerobic electron transport chain"/>
    <property type="evidence" value="ECO:0007669"/>
    <property type="project" value="TreeGrafter"/>
</dbReference>
<evidence type="ECO:0000256" key="8">
    <source>
        <dbReference type="ARBA" id="ARBA00022982"/>
    </source>
</evidence>
<keyword evidence="3" id="KW-0813">Transport</keyword>
<gene>
    <name evidence="15" type="primary">cydB</name>
    <name evidence="15" type="ORF">CQW44_06170</name>
</gene>
<dbReference type="SUPFAM" id="SSF51905">
    <property type="entry name" value="FAD/NAD(P)-binding domain"/>
    <property type="match status" value="2"/>
</dbReference>
<comment type="caution">
    <text evidence="15">The sequence shown here is derived from an EMBL/GenBank/DDBJ whole genome shotgun (WGS) entry which is preliminary data.</text>
</comment>
<comment type="similarity">
    <text evidence="2">Belongs to the cytochrome ubiquinol oxidase subunit 2 family.</text>
</comment>
<dbReference type="EMBL" id="PDES01000002">
    <property type="protein sequence ID" value="RRQ88713.1"/>
    <property type="molecule type" value="Genomic_DNA"/>
</dbReference>
<evidence type="ECO:0000256" key="5">
    <source>
        <dbReference type="ARBA" id="ARBA00022617"/>
    </source>
</evidence>
<keyword evidence="16" id="KW-1185">Reference proteome</keyword>
<evidence type="ECO:0000259" key="14">
    <source>
        <dbReference type="Pfam" id="PF07992"/>
    </source>
</evidence>
<proteinExistence type="inferred from homology"/>
<name>A0A426SD86_9ACTN</name>
<keyword evidence="7" id="KW-0479">Metal-binding</keyword>
<keyword evidence="6 13" id="KW-0812">Transmembrane</keyword>
<dbReference type="Proteomes" id="UP000276379">
    <property type="component" value="Unassembled WGS sequence"/>
</dbReference>
<evidence type="ECO:0000256" key="9">
    <source>
        <dbReference type="ARBA" id="ARBA00022989"/>
    </source>
</evidence>
<evidence type="ECO:0000256" key="7">
    <source>
        <dbReference type="ARBA" id="ARBA00022723"/>
    </source>
</evidence>
<feature type="compositionally biased region" description="Low complexity" evidence="12">
    <location>
        <begin position="338"/>
        <end position="349"/>
    </location>
</feature>
<dbReference type="Pfam" id="PF02322">
    <property type="entry name" value="Cyt_bd_oxida_II"/>
    <property type="match status" value="1"/>
</dbReference>
<evidence type="ECO:0000313" key="16">
    <source>
        <dbReference type="Proteomes" id="UP000276379"/>
    </source>
</evidence>
<comment type="subcellular location">
    <subcellularLocation>
        <location evidence="1">Cell membrane</location>
        <topology evidence="1">Multi-pass membrane protein</topology>
    </subcellularLocation>
</comment>
<sequence length="816" mass="89559">MQLHDLWFVLIAFLWIGYFFLEGFDFGIGVLTKTLAKDRTERRVLINTIGPVWDGNEVWLLSAVGGTFAAFPDWYATLLSGFYMPFLLILVCLILRGVAFEYRHKRGEERWQRNWEHAIFWCSLVPAFTWGVIFADIVRGVPIDAHKNYAGDLSDLLNGYALLGGAFTLVLFTFHGAVFATLKTVGDIRGRARTQARVLGLGALVLAVAFLAWTQADYGRARSLVAAVLAGLALAAALVMNARRREGWAFALSGTSVAAAFTALFLALFPDVMPSTLTPSWNLTVENAASAHYTLKIMTWVALAVTPLVMAYQAFTYWVFRQRIGAQHIPVAHALQPSGATSADSSDSSPKGLTMPRTAKPPRILVVGGGYAGLFTALRVLKKLRKDEATVTVVDPRSYMTYLPFLPEAAGGNVADRNLVAPLRPALKGADVVTGHVVGVDHTRRTVTVVPPAGDEYELDFDYLVVATGSVSRTFPVPGLADHGIGLKTVEEAVSLRNHVLWQLDKADSTTDPDVRRKALTFVFVGGGFAGVEAVGEIEDMARDAAKNYRHISRDDMRFILVEAANRILPEMGPDLGLWTKRKLEERGIEVYLETSMESCVDQQVVLKNGVETPASTIVWTAGVKPSPLLTDFGLPLGPRGHIDTAATLQVQGFDNVWSAGDNAQVPDLAVGEGAWCPPNAQHACRQATVLGDNIIARLRGRRQQEYKHKNLGAVASIGLHKGVAIMFGRIKLKGRPAWWFHRLYHGAMMPTMNRKIRVFLDWTLAMFLRRETVGLPEMAHPREAFVEAALPEPMLRRADRSGNLSLVTGDGHSVR</sequence>